<evidence type="ECO:0000313" key="5">
    <source>
        <dbReference type="Proteomes" id="UP001500359"/>
    </source>
</evidence>
<feature type="compositionally biased region" description="Polar residues" evidence="1">
    <location>
        <begin position="106"/>
        <end position="120"/>
    </location>
</feature>
<name>A0ABP3WQM2_9ALTE</name>
<dbReference type="RefSeq" id="WP_343857932.1">
    <property type="nucleotide sequence ID" value="NZ_BAAAFD010000002.1"/>
</dbReference>
<protein>
    <recommendedName>
        <fullName evidence="6">Lipoprotein</fullName>
    </recommendedName>
</protein>
<keyword evidence="3" id="KW-0732">Signal</keyword>
<evidence type="ECO:0008006" key="6">
    <source>
        <dbReference type="Google" id="ProtNLM"/>
    </source>
</evidence>
<keyword evidence="2" id="KW-0472">Membrane</keyword>
<evidence type="ECO:0000256" key="1">
    <source>
        <dbReference type="SAM" id="MobiDB-lite"/>
    </source>
</evidence>
<reference evidence="5" key="1">
    <citation type="journal article" date="2019" name="Int. J. Syst. Evol. Microbiol.">
        <title>The Global Catalogue of Microorganisms (GCM) 10K type strain sequencing project: providing services to taxonomists for standard genome sequencing and annotation.</title>
        <authorList>
            <consortium name="The Broad Institute Genomics Platform"/>
            <consortium name="The Broad Institute Genome Sequencing Center for Infectious Disease"/>
            <person name="Wu L."/>
            <person name="Ma J."/>
        </authorList>
    </citation>
    <scope>NUCLEOTIDE SEQUENCE [LARGE SCALE GENOMIC DNA]</scope>
    <source>
        <strain evidence="5">JCM 15896</strain>
    </source>
</reference>
<sequence>MKCGKLHKTLTTLTFSILLSAFVGGCVVLPQKDLSETVECGLSSDRKVLRVVNLTDGDTSFYRWSDELVAFITIPASAIVSGTYVLVNNIYHTAEKTIKCGNTAAVSSTQTKPNVQNATEDNIEPNKP</sequence>
<organism evidence="4 5">
    <name type="scientific">Aliiglaciecola litoralis</name>
    <dbReference type="NCBI Taxonomy" id="582857"/>
    <lineage>
        <taxon>Bacteria</taxon>
        <taxon>Pseudomonadati</taxon>
        <taxon>Pseudomonadota</taxon>
        <taxon>Gammaproteobacteria</taxon>
        <taxon>Alteromonadales</taxon>
        <taxon>Alteromonadaceae</taxon>
        <taxon>Aliiglaciecola</taxon>
    </lineage>
</organism>
<keyword evidence="5" id="KW-1185">Reference proteome</keyword>
<proteinExistence type="predicted"/>
<feature type="chain" id="PRO_5046657502" description="Lipoprotein" evidence="3">
    <location>
        <begin position="22"/>
        <end position="128"/>
    </location>
</feature>
<keyword evidence="2" id="KW-1133">Transmembrane helix</keyword>
<feature type="signal peptide" evidence="3">
    <location>
        <begin position="1"/>
        <end position="21"/>
    </location>
</feature>
<evidence type="ECO:0000256" key="2">
    <source>
        <dbReference type="SAM" id="Phobius"/>
    </source>
</evidence>
<keyword evidence="2" id="KW-0812">Transmembrane</keyword>
<feature type="transmembrane region" description="Helical" evidence="2">
    <location>
        <begin position="68"/>
        <end position="87"/>
    </location>
</feature>
<dbReference type="EMBL" id="BAAAFD010000002">
    <property type="protein sequence ID" value="GAA0855214.1"/>
    <property type="molecule type" value="Genomic_DNA"/>
</dbReference>
<dbReference type="Proteomes" id="UP001500359">
    <property type="component" value="Unassembled WGS sequence"/>
</dbReference>
<feature type="region of interest" description="Disordered" evidence="1">
    <location>
        <begin position="106"/>
        <end position="128"/>
    </location>
</feature>
<evidence type="ECO:0000313" key="4">
    <source>
        <dbReference type="EMBL" id="GAA0855214.1"/>
    </source>
</evidence>
<accession>A0ABP3WQM2</accession>
<gene>
    <name evidence="4" type="ORF">GCM10009114_13710</name>
</gene>
<comment type="caution">
    <text evidence="4">The sequence shown here is derived from an EMBL/GenBank/DDBJ whole genome shotgun (WGS) entry which is preliminary data.</text>
</comment>
<dbReference type="PROSITE" id="PS51257">
    <property type="entry name" value="PROKAR_LIPOPROTEIN"/>
    <property type="match status" value="1"/>
</dbReference>
<evidence type="ECO:0000256" key="3">
    <source>
        <dbReference type="SAM" id="SignalP"/>
    </source>
</evidence>